<protein>
    <submittedName>
        <fullName evidence="1">Uncharacterized protein</fullName>
    </submittedName>
</protein>
<accession>A0A9P7YM76</accession>
<gene>
    <name evidence="1" type="ORF">BJ875DRAFT_482625</name>
</gene>
<dbReference type="EMBL" id="MU251415">
    <property type="protein sequence ID" value="KAG9236107.1"/>
    <property type="molecule type" value="Genomic_DNA"/>
</dbReference>
<proteinExistence type="predicted"/>
<evidence type="ECO:0000313" key="1">
    <source>
        <dbReference type="EMBL" id="KAG9236107.1"/>
    </source>
</evidence>
<sequence length="286" mass="33627">MAFKWIRNLTVPKKSNYALSSLEHEEASWAISSDTCEYHAEVGHMAILQLGDAAEQDPEWNITRNKDLILMEPALLERHEIHRIREAQKPKDDFWVVDQQYFVLPFLTFLPFAERLPALDFWSQDDECTEIGFSPRELDDFLHPQERIESLDLPAMKLFNLSRFKFLKEEQKKCSQEEQNNDGLLEFVKKKWGDFRKQVCGGKEETLSCSGNETAEYLARDGSLYFSSTEGTTLLQPKPRKRLTIRHIRSQLPNDIEDGKYAEEEFSMEISPERETEILRHEEEWY</sequence>
<keyword evidence="2" id="KW-1185">Reference proteome</keyword>
<organism evidence="1 2">
    <name type="scientific">Amylocarpus encephaloides</name>
    <dbReference type="NCBI Taxonomy" id="45428"/>
    <lineage>
        <taxon>Eukaryota</taxon>
        <taxon>Fungi</taxon>
        <taxon>Dikarya</taxon>
        <taxon>Ascomycota</taxon>
        <taxon>Pezizomycotina</taxon>
        <taxon>Leotiomycetes</taxon>
        <taxon>Helotiales</taxon>
        <taxon>Helotiales incertae sedis</taxon>
        <taxon>Amylocarpus</taxon>
    </lineage>
</organism>
<reference evidence="1" key="1">
    <citation type="journal article" date="2021" name="IMA Fungus">
        <title>Genomic characterization of three marine fungi, including Emericellopsis atlantica sp. nov. with signatures of a generalist lifestyle and marine biomass degradation.</title>
        <authorList>
            <person name="Hagestad O.C."/>
            <person name="Hou L."/>
            <person name="Andersen J.H."/>
            <person name="Hansen E.H."/>
            <person name="Altermark B."/>
            <person name="Li C."/>
            <person name="Kuhnert E."/>
            <person name="Cox R.J."/>
            <person name="Crous P.W."/>
            <person name="Spatafora J.W."/>
            <person name="Lail K."/>
            <person name="Amirebrahimi M."/>
            <person name="Lipzen A."/>
            <person name="Pangilinan J."/>
            <person name="Andreopoulos W."/>
            <person name="Hayes R.D."/>
            <person name="Ng V."/>
            <person name="Grigoriev I.V."/>
            <person name="Jackson S.A."/>
            <person name="Sutton T.D.S."/>
            <person name="Dobson A.D.W."/>
            <person name="Rama T."/>
        </authorList>
    </citation>
    <scope>NUCLEOTIDE SEQUENCE</scope>
    <source>
        <strain evidence="1">TRa018bII</strain>
    </source>
</reference>
<comment type="caution">
    <text evidence="1">The sequence shown here is derived from an EMBL/GenBank/DDBJ whole genome shotgun (WGS) entry which is preliminary data.</text>
</comment>
<name>A0A9P7YM76_9HELO</name>
<dbReference type="Proteomes" id="UP000824998">
    <property type="component" value="Unassembled WGS sequence"/>
</dbReference>
<dbReference type="AlphaFoldDB" id="A0A9P7YM76"/>
<evidence type="ECO:0000313" key="2">
    <source>
        <dbReference type="Proteomes" id="UP000824998"/>
    </source>
</evidence>